<accession>A0A8J6YWT2</accession>
<dbReference type="Pfam" id="PF13539">
    <property type="entry name" value="Peptidase_M15_4"/>
    <property type="match status" value="1"/>
</dbReference>
<dbReference type="RefSeq" id="WP_193183313.1">
    <property type="nucleotide sequence ID" value="NZ_JACVXA010000037.1"/>
</dbReference>
<dbReference type="EMBL" id="JACVXA010000037">
    <property type="protein sequence ID" value="MBE3639052.1"/>
    <property type="molecule type" value="Genomic_DNA"/>
</dbReference>
<dbReference type="GO" id="GO:0008233">
    <property type="term" value="F:peptidase activity"/>
    <property type="evidence" value="ECO:0007669"/>
    <property type="project" value="InterPro"/>
</dbReference>
<protein>
    <submittedName>
        <fullName evidence="3">M15 family metallopeptidase</fullName>
    </submittedName>
</protein>
<feature type="coiled-coil region" evidence="1">
    <location>
        <begin position="47"/>
        <end position="74"/>
    </location>
</feature>
<organism evidence="3 4">
    <name type="scientific">Mangrovicoccus algicola</name>
    <dbReference type="NCBI Taxonomy" id="2771008"/>
    <lineage>
        <taxon>Bacteria</taxon>
        <taxon>Pseudomonadati</taxon>
        <taxon>Pseudomonadota</taxon>
        <taxon>Alphaproteobacteria</taxon>
        <taxon>Rhodobacterales</taxon>
        <taxon>Paracoccaceae</taxon>
        <taxon>Mangrovicoccus</taxon>
    </lineage>
</organism>
<evidence type="ECO:0000256" key="1">
    <source>
        <dbReference type="SAM" id="Coils"/>
    </source>
</evidence>
<feature type="domain" description="Peptidase M15C" evidence="2">
    <location>
        <begin position="213"/>
        <end position="271"/>
    </location>
</feature>
<sequence>MRVVPILIGAILVLALGLAGLLLLPHLPRGGGAPGGGTIDSGARIDIERMRFQIESQQERIDALEDRLRQLEESRARPAAPALPAAPLPPGTAGFGREGPNPILDAYARVVLIADRLNVNKGITVATPSFLVDFLGRPRERLSDDCEEMTNPALRDRLRLEEVGPIRVRMLDPAIQSLRRVFARIEASDPDLYGLIASSGSLCVRQIRGTIGRVSTHAFGLAVDLNIAGQLDNFADGRTQLGLILIADYFHEEGWVWGAGFRREDSMHFEVSRQQLLAWREEGLI</sequence>
<evidence type="ECO:0000313" key="4">
    <source>
        <dbReference type="Proteomes" id="UP000609121"/>
    </source>
</evidence>
<dbReference type="InterPro" id="IPR039561">
    <property type="entry name" value="Peptidase_M15C"/>
</dbReference>
<dbReference type="Gene3D" id="3.30.1380.10">
    <property type="match status" value="1"/>
</dbReference>
<dbReference type="AlphaFoldDB" id="A0A8J6YWT2"/>
<proteinExistence type="predicted"/>
<name>A0A8J6YWT2_9RHOB</name>
<keyword evidence="1" id="KW-0175">Coiled coil</keyword>
<evidence type="ECO:0000313" key="3">
    <source>
        <dbReference type="EMBL" id="MBE3639052.1"/>
    </source>
</evidence>
<reference evidence="3" key="1">
    <citation type="submission" date="2020-09" db="EMBL/GenBank/DDBJ databases">
        <title>A novel bacterium of genus Mangrovicoccus, isolated from South China Sea.</title>
        <authorList>
            <person name="Huang H."/>
            <person name="Mo K."/>
            <person name="Hu Y."/>
        </authorList>
    </citation>
    <scope>NUCLEOTIDE SEQUENCE</scope>
    <source>
        <strain evidence="3">HB182678</strain>
    </source>
</reference>
<gene>
    <name evidence="3" type="ORF">ICN82_12650</name>
</gene>
<evidence type="ECO:0000259" key="2">
    <source>
        <dbReference type="Pfam" id="PF13539"/>
    </source>
</evidence>
<comment type="caution">
    <text evidence="3">The sequence shown here is derived from an EMBL/GenBank/DDBJ whole genome shotgun (WGS) entry which is preliminary data.</text>
</comment>
<keyword evidence="4" id="KW-1185">Reference proteome</keyword>
<dbReference type="InterPro" id="IPR009045">
    <property type="entry name" value="Zn_M74/Hedgehog-like"/>
</dbReference>
<dbReference type="Proteomes" id="UP000609121">
    <property type="component" value="Unassembled WGS sequence"/>
</dbReference>
<dbReference type="SUPFAM" id="SSF55166">
    <property type="entry name" value="Hedgehog/DD-peptidase"/>
    <property type="match status" value="1"/>
</dbReference>